<dbReference type="Proteomes" id="UP000038647">
    <property type="component" value="Unassembled WGS sequence"/>
</dbReference>
<dbReference type="EMBL" id="CQEH01000001">
    <property type="protein sequence ID" value="CNK41455.1"/>
    <property type="molecule type" value="Genomic_DNA"/>
</dbReference>
<organism evidence="1 2">
    <name type="scientific">Yersinia aldovae</name>
    <dbReference type="NCBI Taxonomy" id="29483"/>
    <lineage>
        <taxon>Bacteria</taxon>
        <taxon>Pseudomonadati</taxon>
        <taxon>Pseudomonadota</taxon>
        <taxon>Gammaproteobacteria</taxon>
        <taxon>Enterobacterales</taxon>
        <taxon>Yersiniaceae</taxon>
        <taxon>Yersinia</taxon>
    </lineage>
</organism>
<sequence>MNLRYFGYVVRDNKQQNAFIYNINLIMKAYCESNNSLLKSGFLHNGENIYLIKIEEHQNLYYLIKTNNNDIIKQVNQKSFSVGDIQDKLTADEKIGFASYVYFCNRTNILAIANSIGSPRIDTLCQYINVLFSKAGVGTYEIEASALTKNSEKKDLLKMEVVNSIFIDVDANKGVGKLIKDYLFSNDQSGIGNFKITVESTTGNMKDAFSGLMTSFTDSQGVVNNVNDSGIEKIGAKAKLDALRGQLLDYWLDNENGLSDTLNPKAKRKSLMEQIEEKFDGNLSKDSYYKSFVEQKCVVVEANSNLDIFKDKKAFDIKNTAYETQIENNTENVVDLNVRASGE</sequence>
<evidence type="ECO:0008006" key="3">
    <source>
        <dbReference type="Google" id="ProtNLM"/>
    </source>
</evidence>
<keyword evidence="2" id="KW-1185">Reference proteome</keyword>
<proteinExistence type="predicted"/>
<evidence type="ECO:0000313" key="2">
    <source>
        <dbReference type="Proteomes" id="UP000038647"/>
    </source>
</evidence>
<name>A0ABM9SN61_YERAL</name>
<dbReference type="RefSeq" id="WP_049603156.1">
    <property type="nucleotide sequence ID" value="NZ_CQEH01000001.1"/>
</dbReference>
<reference evidence="1 2" key="1">
    <citation type="submission" date="2015-03" db="EMBL/GenBank/DDBJ databases">
        <authorList>
            <consortium name="Pathogen Informatics"/>
            <person name="Murphy D."/>
        </authorList>
    </citation>
    <scope>NUCLEOTIDE SEQUENCE [LARGE SCALE GENOMIC DNA]</scope>
    <source>
        <strain evidence="1 2">IP08791</strain>
    </source>
</reference>
<dbReference type="InterPro" id="IPR031894">
    <property type="entry name" value="RexA"/>
</dbReference>
<comment type="caution">
    <text evidence="1">The sequence shown here is derived from an EMBL/GenBank/DDBJ whole genome shotgun (WGS) entry which is preliminary data.</text>
</comment>
<dbReference type="Pfam" id="PF15969">
    <property type="entry name" value="RexA"/>
    <property type="match status" value="1"/>
</dbReference>
<accession>A0ABM9SN61</accession>
<protein>
    <recommendedName>
        <fullName evidence="3">37-kD nucleoid-associated bacterial protein</fullName>
    </recommendedName>
</protein>
<evidence type="ECO:0000313" key="1">
    <source>
        <dbReference type="EMBL" id="CNK41455.1"/>
    </source>
</evidence>
<gene>
    <name evidence="1" type="ORF">ERS137966_00133</name>
</gene>